<accession>A0A0M8MPT8</accession>
<evidence type="ECO:0000256" key="1">
    <source>
        <dbReference type="SAM" id="MobiDB-lite"/>
    </source>
</evidence>
<dbReference type="EMBL" id="LGSR01000029">
    <property type="protein sequence ID" value="KOS16836.1"/>
    <property type="molecule type" value="Genomic_DNA"/>
</dbReference>
<sequence length="459" mass="50168">MPFWERVSRLVREIIAKSLASYGATPVRLAKRDILRFLTAEDLDELADDILSKASNPFMDKVLAHRLETISGQDLVNALARAERLGYDLRDVAEGGGPGSASEHAITKSNPNIVYCVSCHRPCSSYEALLHHSRKAGCQGNAHYQYLSKESCLHCGCQFASAAGRIYHEKFKVCGNYPPEIDNIMSDLLAKLIRTHQSTPSFATPHKTTPVLLPSHVSQYQTPASKAASVVPSQTQTPAQTGTPAGTYHHGPYAHLTPEQRKAFEEEMKASEAFYGDLMKKAMELPAAQQEEELSKIKNRFNTKQSTTRKRYGIRLREKRTQAEIEAERRRLLGDDAPETEIQALKKARVSGDGQAAVTQSAPDPARIHETPRKRVPLTEMGGLAGSQATAEMVDPTGYLLPSNARPVHIRGAAPGANRGTSDDPMQIDDDSEAGNDEDSEEDIPARPPAPQSAQAAGI</sequence>
<proteinExistence type="predicted"/>
<reference evidence="2 3" key="1">
    <citation type="submission" date="2015-07" db="EMBL/GenBank/DDBJ databases">
        <title>The genome of the fungus Escovopsis weberi, a specialized disease agent of ant agriculture.</title>
        <authorList>
            <person name="de Man T.J."/>
            <person name="Stajich J.E."/>
            <person name="Kubicek C.P."/>
            <person name="Chenthamara K."/>
            <person name="Atanasova L."/>
            <person name="Druzhinina I.S."/>
            <person name="Birnbaum S."/>
            <person name="Barribeau S.M."/>
            <person name="Teiling C."/>
            <person name="Suen G."/>
            <person name="Currie C."/>
            <person name="Gerardo N.M."/>
        </authorList>
    </citation>
    <scope>NUCLEOTIDE SEQUENCE [LARGE SCALE GENOMIC DNA]</scope>
</reference>
<dbReference type="STRING" id="150374.A0A0M8MPT8"/>
<keyword evidence="3" id="KW-1185">Reference proteome</keyword>
<name>A0A0M8MPT8_ESCWE</name>
<feature type="region of interest" description="Disordered" evidence="1">
    <location>
        <begin position="347"/>
        <end position="372"/>
    </location>
</feature>
<comment type="caution">
    <text evidence="2">The sequence shown here is derived from an EMBL/GenBank/DDBJ whole genome shotgun (WGS) entry which is preliminary data.</text>
</comment>
<evidence type="ECO:0000313" key="3">
    <source>
        <dbReference type="Proteomes" id="UP000053831"/>
    </source>
</evidence>
<feature type="compositionally biased region" description="Acidic residues" evidence="1">
    <location>
        <begin position="426"/>
        <end position="443"/>
    </location>
</feature>
<feature type="compositionally biased region" description="Low complexity" evidence="1">
    <location>
        <begin position="234"/>
        <end position="247"/>
    </location>
</feature>
<dbReference type="OrthoDB" id="37886at2759"/>
<dbReference type="AlphaFoldDB" id="A0A0M8MPT8"/>
<feature type="region of interest" description="Disordered" evidence="1">
    <location>
        <begin position="228"/>
        <end position="249"/>
    </location>
</feature>
<feature type="region of interest" description="Disordered" evidence="1">
    <location>
        <begin position="409"/>
        <end position="459"/>
    </location>
</feature>
<evidence type="ECO:0000313" key="2">
    <source>
        <dbReference type="EMBL" id="KOS16836.1"/>
    </source>
</evidence>
<organism evidence="2 3">
    <name type="scientific">Escovopsis weberi</name>
    <dbReference type="NCBI Taxonomy" id="150374"/>
    <lineage>
        <taxon>Eukaryota</taxon>
        <taxon>Fungi</taxon>
        <taxon>Dikarya</taxon>
        <taxon>Ascomycota</taxon>
        <taxon>Pezizomycotina</taxon>
        <taxon>Sordariomycetes</taxon>
        <taxon>Hypocreomycetidae</taxon>
        <taxon>Hypocreales</taxon>
        <taxon>Hypocreaceae</taxon>
        <taxon>Escovopsis</taxon>
    </lineage>
</organism>
<gene>
    <name evidence="2" type="ORF">ESCO_004738</name>
</gene>
<dbReference type="Proteomes" id="UP000053831">
    <property type="component" value="Unassembled WGS sequence"/>
</dbReference>
<protein>
    <submittedName>
        <fullName evidence="2">Uncharacterized protein</fullName>
    </submittedName>
</protein>